<accession>A0A8H7SP17</accession>
<evidence type="ECO:0000259" key="8">
    <source>
        <dbReference type="SMART" id="SM00906"/>
    </source>
</evidence>
<feature type="domain" description="Xylanolytic transcriptional activator regulatory" evidence="8">
    <location>
        <begin position="267"/>
        <end position="342"/>
    </location>
</feature>
<dbReference type="PANTHER" id="PTHR31313:SF81">
    <property type="entry name" value="TY1 ENHANCER ACTIVATOR"/>
    <property type="match status" value="1"/>
</dbReference>
<dbReference type="InterPro" id="IPR051615">
    <property type="entry name" value="Transcr_Regulatory_Elem"/>
</dbReference>
<reference evidence="9" key="1">
    <citation type="submission" date="2021-01" db="EMBL/GenBank/DDBJ databases">
        <title>Metabolic potential, ecology and presence of endohyphal bacteria is reflected in genomic diversity of Mucoromycotina.</title>
        <authorList>
            <person name="Muszewska A."/>
            <person name="Okrasinska A."/>
            <person name="Steczkiewicz K."/>
            <person name="Drgas O."/>
            <person name="Orlowska M."/>
            <person name="Perlinska-Lenart U."/>
            <person name="Aleksandrzak-Piekarczyk T."/>
            <person name="Szatraj K."/>
            <person name="Zielenkiewicz U."/>
            <person name="Pilsyk S."/>
            <person name="Malc E."/>
            <person name="Mieczkowski P."/>
            <person name="Kruszewska J.S."/>
            <person name="Biernat P."/>
            <person name="Pawlowska J."/>
        </authorList>
    </citation>
    <scope>NUCLEOTIDE SEQUENCE</scope>
    <source>
        <strain evidence="9">WA0000018081</strain>
    </source>
</reference>
<keyword evidence="4" id="KW-0238">DNA-binding</keyword>
<comment type="caution">
    <text evidence="9">The sequence shown here is derived from an EMBL/GenBank/DDBJ whole genome shotgun (WGS) entry which is preliminary data.</text>
</comment>
<keyword evidence="2" id="KW-0862">Zinc</keyword>
<evidence type="ECO:0000313" key="9">
    <source>
        <dbReference type="EMBL" id="KAG2231702.1"/>
    </source>
</evidence>
<dbReference type="SMART" id="SM00906">
    <property type="entry name" value="Fungal_trans"/>
    <property type="match status" value="1"/>
</dbReference>
<keyword evidence="1" id="KW-0479">Metal-binding</keyword>
<feature type="compositionally biased region" description="Polar residues" evidence="7">
    <location>
        <begin position="699"/>
        <end position="725"/>
    </location>
</feature>
<evidence type="ECO:0000256" key="7">
    <source>
        <dbReference type="SAM" id="MobiDB-lite"/>
    </source>
</evidence>
<dbReference type="Pfam" id="PF04082">
    <property type="entry name" value="Fungal_trans"/>
    <property type="match status" value="1"/>
</dbReference>
<evidence type="ECO:0000256" key="2">
    <source>
        <dbReference type="ARBA" id="ARBA00022833"/>
    </source>
</evidence>
<keyword evidence="3" id="KW-0805">Transcription regulation</keyword>
<evidence type="ECO:0000256" key="5">
    <source>
        <dbReference type="ARBA" id="ARBA00023163"/>
    </source>
</evidence>
<protein>
    <recommendedName>
        <fullName evidence="8">Xylanolytic transcriptional activator regulatory domain-containing protein</fullName>
    </recommendedName>
</protein>
<dbReference type="GO" id="GO:0006351">
    <property type="term" value="P:DNA-templated transcription"/>
    <property type="evidence" value="ECO:0007669"/>
    <property type="project" value="InterPro"/>
</dbReference>
<evidence type="ECO:0000256" key="1">
    <source>
        <dbReference type="ARBA" id="ARBA00022723"/>
    </source>
</evidence>
<keyword evidence="10" id="KW-1185">Reference proteome</keyword>
<dbReference type="CDD" id="cd12148">
    <property type="entry name" value="fungal_TF_MHR"/>
    <property type="match status" value="1"/>
</dbReference>
<dbReference type="PANTHER" id="PTHR31313">
    <property type="entry name" value="TY1 ENHANCER ACTIVATOR"/>
    <property type="match status" value="1"/>
</dbReference>
<keyword evidence="6" id="KW-0539">Nucleus</keyword>
<evidence type="ECO:0000256" key="6">
    <source>
        <dbReference type="ARBA" id="ARBA00023242"/>
    </source>
</evidence>
<dbReference type="InterPro" id="IPR007219">
    <property type="entry name" value="XnlR_reg_dom"/>
</dbReference>
<dbReference type="Proteomes" id="UP000613177">
    <property type="component" value="Unassembled WGS sequence"/>
</dbReference>
<evidence type="ECO:0000256" key="4">
    <source>
        <dbReference type="ARBA" id="ARBA00023125"/>
    </source>
</evidence>
<dbReference type="GO" id="GO:0003677">
    <property type="term" value="F:DNA binding"/>
    <property type="evidence" value="ECO:0007669"/>
    <property type="project" value="UniProtKB-KW"/>
</dbReference>
<organism evidence="9 10">
    <name type="scientific">Thamnidium elegans</name>
    <dbReference type="NCBI Taxonomy" id="101142"/>
    <lineage>
        <taxon>Eukaryota</taxon>
        <taxon>Fungi</taxon>
        <taxon>Fungi incertae sedis</taxon>
        <taxon>Mucoromycota</taxon>
        <taxon>Mucoromycotina</taxon>
        <taxon>Mucoromycetes</taxon>
        <taxon>Mucorales</taxon>
        <taxon>Mucorineae</taxon>
        <taxon>Mucoraceae</taxon>
        <taxon>Thamnidium</taxon>
    </lineage>
</organism>
<dbReference type="EMBL" id="JAEPRE010000139">
    <property type="protein sequence ID" value="KAG2231702.1"/>
    <property type="molecule type" value="Genomic_DNA"/>
</dbReference>
<dbReference type="GO" id="GO:0008270">
    <property type="term" value="F:zinc ion binding"/>
    <property type="evidence" value="ECO:0007669"/>
    <property type="project" value="InterPro"/>
</dbReference>
<feature type="region of interest" description="Disordered" evidence="7">
    <location>
        <begin position="699"/>
        <end position="743"/>
    </location>
</feature>
<proteinExistence type="predicted"/>
<gene>
    <name evidence="9" type="ORF">INT48_000442</name>
</gene>
<evidence type="ECO:0000313" key="10">
    <source>
        <dbReference type="Proteomes" id="UP000613177"/>
    </source>
</evidence>
<keyword evidence="5" id="KW-0804">Transcription</keyword>
<name>A0A8H7SP17_9FUNG</name>
<dbReference type="AlphaFoldDB" id="A0A8H7SP17"/>
<sequence>MGKQELRYKRLKVGHACFVLRWVETLHADQFILIIIIITARGRNCESSILEPLIDTASVTECGTSDNNTDDGSHHSALESDDDCFLFSRAKDDTISPIPNYSESWTSNVINEKAKDFKKTKQLHGLAEYPTFGSFVRWKNEPPLPQKYSHSIEMPSSDIQMHLIDLFFQTRYKIIPMIPKRLFYEQLRTKGPLITPLLLNSMYCLVCAHSNLPDIPSPNIFYNRAKKLLDDFLDSPRVSTVVALCHLALYEPMPTKSRNMPDQHCRSWIYGGMAFRMCLELGLNIDTTQTRGNLSPETIEFCRRVFWSCYCLDKMQSSEWERLWAIPSSLAKTAFPQVLPEDDEEEQWVVTAYIHKIQLAIISEEGLQIRASFAIRNDVISSNFYEQLEQYKLKIFSWRNTLKSAEAWGLDHYQTIEQVVRQSEKSPIVSYVQVIYYFLLTEIFFCLPEAHEKSIEQRLYAARLTQSIDTLCNEPAMVIRYEFLARIAIGAIRVHSRYINDVDPDVSRQSIYFFKKSVKILRNFQKHAMIPECSAVLTHLPVICQKPVPETDIPCPSPSVSSPNLYTCSSPQNFSDVHYDSNASNFQDDVHTVQQLPLRQVQFDQISVDPYRTDTTSSFSYQNINTTPSFSPYQSLAAFGNTIGVDFVDRKQLWDQALQDVLNERPYDVDSAVSTPDEPGFPQTVNSFSNHTDWTSSMTSDFSYPKQTQNSPSLHRLESSPSLCRQHQNIQQHEHEQKYNISPSPQQDVNLLLCNSYSNMNLPFGQPVTILPLPSNYSHMPNSSLDDLHQHDYYSN</sequence>
<evidence type="ECO:0000256" key="3">
    <source>
        <dbReference type="ARBA" id="ARBA00023015"/>
    </source>
</evidence>